<dbReference type="PANTHER" id="PTHR31591">
    <property type="entry name" value="UPF0613 PROTEIN PB24D3.06C"/>
    <property type="match status" value="1"/>
</dbReference>
<name>A0A7S0L6B9_9EUKA</name>
<sequence>MHGSLYRYSRGLQAFESPASHCFSSFCIFVGGLTDGLLACSYVERLAEQCHKEGWALVQPVLSSSYAGFGTSSLDRDVDEIASLIEYLIGQRDAKQFALCGHSTGCQDAVHFLKNAPPALRARVRAAILQAPVSDREANREDVPSGPAWAAHGFSSPQQHAALLADAQSRVADGRGDEILSTRYFGFVPMTAARYAALSERGGKDDYFSSDFSDDELRERLGHLSTLGQRIGPAGEAEPVVDHPGLRTLFVLSAADEYVPRNVEPQGLARRFVVAAGGDGAADALIVPDANHNLSEPETAAEVFVLAAAALLASCK</sequence>
<reference evidence="1" key="1">
    <citation type="submission" date="2021-01" db="EMBL/GenBank/DDBJ databases">
        <authorList>
            <person name="Corre E."/>
            <person name="Pelletier E."/>
            <person name="Niang G."/>
            <person name="Scheremetjew M."/>
            <person name="Finn R."/>
            <person name="Kale V."/>
            <person name="Holt S."/>
            <person name="Cochrane G."/>
            <person name="Meng A."/>
            <person name="Brown T."/>
            <person name="Cohen L."/>
        </authorList>
    </citation>
    <scope>NUCLEOTIDE SEQUENCE</scope>
    <source>
        <strain evidence="1">PLY182g</strain>
    </source>
</reference>
<organism evidence="1">
    <name type="scientific">Coccolithus braarudii</name>
    <dbReference type="NCBI Taxonomy" id="221442"/>
    <lineage>
        <taxon>Eukaryota</taxon>
        <taxon>Haptista</taxon>
        <taxon>Haptophyta</taxon>
        <taxon>Prymnesiophyceae</taxon>
        <taxon>Coccolithales</taxon>
        <taxon>Coccolithaceae</taxon>
        <taxon>Coccolithus</taxon>
    </lineage>
</organism>
<dbReference type="InterPro" id="IPR013744">
    <property type="entry name" value="SidJ"/>
</dbReference>
<dbReference type="EMBL" id="HBEY01008434">
    <property type="protein sequence ID" value="CAD8600776.1"/>
    <property type="molecule type" value="Transcribed_RNA"/>
</dbReference>
<accession>A0A7S0L6B9</accession>
<dbReference type="Pfam" id="PF08538">
    <property type="entry name" value="DUF1749"/>
    <property type="match status" value="1"/>
</dbReference>
<proteinExistence type="predicted"/>
<protein>
    <recommendedName>
        <fullName evidence="2">AB hydrolase-1 domain-containing protein</fullName>
    </recommendedName>
</protein>
<gene>
    <name evidence="1" type="ORF">CPEL01642_LOCUS4106</name>
</gene>
<evidence type="ECO:0000313" key="1">
    <source>
        <dbReference type="EMBL" id="CAD8600776.1"/>
    </source>
</evidence>
<dbReference type="AlphaFoldDB" id="A0A7S0L6B9"/>
<dbReference type="PANTHER" id="PTHR31591:SF1">
    <property type="entry name" value="UPF0613 PROTEIN PB24D3.06C"/>
    <property type="match status" value="1"/>
</dbReference>
<dbReference type="Gene3D" id="3.40.50.1820">
    <property type="entry name" value="alpha/beta hydrolase"/>
    <property type="match status" value="1"/>
</dbReference>
<evidence type="ECO:0008006" key="2">
    <source>
        <dbReference type="Google" id="ProtNLM"/>
    </source>
</evidence>
<dbReference type="SUPFAM" id="SSF53474">
    <property type="entry name" value="alpha/beta-Hydrolases"/>
    <property type="match status" value="1"/>
</dbReference>
<dbReference type="InterPro" id="IPR029058">
    <property type="entry name" value="AB_hydrolase_fold"/>
</dbReference>